<evidence type="ECO:0000259" key="6">
    <source>
        <dbReference type="Pfam" id="PF04869"/>
    </source>
</evidence>
<name>A0A6A6USF9_9PEZI</name>
<feature type="compositionally biased region" description="Basic and acidic residues" evidence="5">
    <location>
        <begin position="775"/>
        <end position="787"/>
    </location>
</feature>
<feature type="domain" description="Vesicle tethering protein Uso1/P115-like head" evidence="6">
    <location>
        <begin position="342"/>
        <end position="654"/>
    </location>
</feature>
<evidence type="ECO:0000313" key="9">
    <source>
        <dbReference type="Proteomes" id="UP000799302"/>
    </source>
</evidence>
<evidence type="ECO:0000259" key="7">
    <source>
        <dbReference type="Pfam" id="PF04871"/>
    </source>
</evidence>
<dbReference type="GO" id="GO:0000139">
    <property type="term" value="C:Golgi membrane"/>
    <property type="evidence" value="ECO:0007669"/>
    <property type="project" value="InterPro"/>
</dbReference>
<evidence type="ECO:0000313" key="8">
    <source>
        <dbReference type="EMBL" id="KAF2674337.1"/>
    </source>
</evidence>
<dbReference type="GO" id="GO:0005783">
    <property type="term" value="C:endoplasmic reticulum"/>
    <property type="evidence" value="ECO:0007669"/>
    <property type="project" value="TreeGrafter"/>
</dbReference>
<gene>
    <name evidence="8" type="ORF">BT63DRAFT_444927</name>
</gene>
<evidence type="ECO:0008006" key="10">
    <source>
        <dbReference type="Google" id="ProtNLM"/>
    </source>
</evidence>
<evidence type="ECO:0000256" key="1">
    <source>
        <dbReference type="ARBA" id="ARBA00004555"/>
    </source>
</evidence>
<dbReference type="InterPro" id="IPR006953">
    <property type="entry name" value="Vesicle_Uso1_P115_head"/>
</dbReference>
<dbReference type="AlphaFoldDB" id="A0A6A6USF9"/>
<dbReference type="InterPro" id="IPR024095">
    <property type="entry name" value="Vesicle_P115"/>
</dbReference>
<dbReference type="GO" id="GO:0048280">
    <property type="term" value="P:vesicle fusion with Golgi apparatus"/>
    <property type="evidence" value="ECO:0007669"/>
    <property type="project" value="InterPro"/>
</dbReference>
<organism evidence="8 9">
    <name type="scientific">Microthyrium microscopicum</name>
    <dbReference type="NCBI Taxonomy" id="703497"/>
    <lineage>
        <taxon>Eukaryota</taxon>
        <taxon>Fungi</taxon>
        <taxon>Dikarya</taxon>
        <taxon>Ascomycota</taxon>
        <taxon>Pezizomycotina</taxon>
        <taxon>Dothideomycetes</taxon>
        <taxon>Dothideomycetes incertae sedis</taxon>
        <taxon>Microthyriales</taxon>
        <taxon>Microthyriaceae</taxon>
        <taxon>Microthyrium</taxon>
    </lineage>
</organism>
<proteinExistence type="predicted"/>
<feature type="compositionally biased region" description="Polar residues" evidence="5">
    <location>
        <begin position="790"/>
        <end position="799"/>
    </location>
</feature>
<dbReference type="Pfam" id="PF04871">
    <property type="entry name" value="Uso1_p115_C"/>
    <property type="match status" value="1"/>
</dbReference>
<dbReference type="InterPro" id="IPR011989">
    <property type="entry name" value="ARM-like"/>
</dbReference>
<dbReference type="GO" id="GO:0005795">
    <property type="term" value="C:Golgi stack"/>
    <property type="evidence" value="ECO:0007669"/>
    <property type="project" value="TreeGrafter"/>
</dbReference>
<dbReference type="InterPro" id="IPR006955">
    <property type="entry name" value="Uso1_p115_C"/>
</dbReference>
<dbReference type="InterPro" id="IPR016024">
    <property type="entry name" value="ARM-type_fold"/>
</dbReference>
<dbReference type="GO" id="GO:0006886">
    <property type="term" value="P:intracellular protein transport"/>
    <property type="evidence" value="ECO:0007669"/>
    <property type="project" value="InterPro"/>
</dbReference>
<dbReference type="Proteomes" id="UP000799302">
    <property type="component" value="Unassembled WGS sequence"/>
</dbReference>
<protein>
    <recommendedName>
        <fullName evidence="10">Intracellular protein transport protein</fullName>
    </recommendedName>
</protein>
<keyword evidence="2" id="KW-0333">Golgi apparatus</keyword>
<comment type="subcellular location">
    <subcellularLocation>
        <location evidence="1">Golgi apparatus</location>
    </subcellularLocation>
</comment>
<accession>A0A6A6USF9</accession>
<dbReference type="OrthoDB" id="198977at2759"/>
<sequence length="949" mass="105135">MLRMLEAQAPKQQTATDTISTLSSRLNNATLLEDRRAAILGLRSFAKEYPASVASGSLRGLIACLTKDLEDVDTIKVVLETLLMLFNPNADSPEASEEIALWLADEFTQRQDNVKTLLDLLETSDFFSRLYALKLLAACFGARPERTQECVLNSALGTSRLVATLEDSREAVRNEALELLGNLTQSSTELQKLVAFAGTYDHLFQLLEQEGGLQDGGIIVQDCLILLANLVRQNSSNQSLFRESGCVSKLSNVIKSAYTKPANGENATEEFPNPQRDRNVWGLLAVIRLFLVSGSVGTNINQRSFQQSGILQQVLDLAFRDATDAPIRSEALYTCADMIRGNPDLQAGFAQFVVPVIGDSEHVPQQNGATNGVLKAHVIDALLNLVIAANDTPFNIRLAACECIKGYITNHTEIRLHFLSHAINGHVSGEDETANILSELLGEKSGASGDPSRTWFAAVIALHLIWDDAQAKKALMDVSEGDASRGEEVVTCIQTLSGHLIAGIQRDDDERTLIAYLMLLCGLLYETPAAVDDFLGEGSSLQALIQAVSQPSSSAVLVKGLCALLIGILYEYSTKDSPVPRRKLQSLLVSSMGRERYLQALNSFRSHPFVRDYEVFIQGSAAPGPSSELPPYAYFDSMFVEFLKDNFSRFSRAIDRDPGIEIQVGSKENGVDRELVDSLRSQIEEGNQSLEKVESQILDLEQKLDQAQATHRRDVETSQSEIQRLTQINSSIQRESEEALTQKDADHSAALNELQLTSSRQIQDLQSQLNAARKAAAEESERTKQYYDRQLSQARSGKTNIEARLTNVQKSLDDMTKTHGESQKTIADLQSENKSWKRAIDSLKAASEKKDKQLQDLRDDMKKQVSELQAAVKAHKETAEDERTKVSMLEKEVSELEAASKKSKEDLAKSKKDYSSKEEERKAAQTELDDLFLMLQDIEEKRSKRHRND</sequence>
<dbReference type="PANTHER" id="PTHR10013">
    <property type="entry name" value="GENERAL VESICULAR TRANSPORT FACTOR P115"/>
    <property type="match status" value="1"/>
</dbReference>
<dbReference type="Pfam" id="PF04869">
    <property type="entry name" value="Uso1_p115_head"/>
    <property type="match status" value="1"/>
</dbReference>
<feature type="domain" description="Uso1/p115-like vesicle tethering protein C-terminal" evidence="7">
    <location>
        <begin position="850"/>
        <end position="944"/>
    </location>
</feature>
<dbReference type="Gene3D" id="1.10.287.1490">
    <property type="match status" value="1"/>
</dbReference>
<feature type="coiled-coil region" evidence="4">
    <location>
        <begin position="676"/>
        <end position="735"/>
    </location>
</feature>
<evidence type="ECO:0000256" key="5">
    <source>
        <dbReference type="SAM" id="MobiDB-lite"/>
    </source>
</evidence>
<feature type="compositionally biased region" description="Basic and acidic residues" evidence="5">
    <location>
        <begin position="874"/>
        <end position="924"/>
    </location>
</feature>
<feature type="region of interest" description="Disordered" evidence="5">
    <location>
        <begin position="774"/>
        <end position="800"/>
    </location>
</feature>
<evidence type="ECO:0000256" key="3">
    <source>
        <dbReference type="ARBA" id="ARBA00023054"/>
    </source>
</evidence>
<evidence type="ECO:0000256" key="4">
    <source>
        <dbReference type="SAM" id="Coils"/>
    </source>
</evidence>
<reference evidence="8" key="1">
    <citation type="journal article" date="2020" name="Stud. Mycol.">
        <title>101 Dothideomycetes genomes: a test case for predicting lifestyles and emergence of pathogens.</title>
        <authorList>
            <person name="Haridas S."/>
            <person name="Albert R."/>
            <person name="Binder M."/>
            <person name="Bloem J."/>
            <person name="Labutti K."/>
            <person name="Salamov A."/>
            <person name="Andreopoulos B."/>
            <person name="Baker S."/>
            <person name="Barry K."/>
            <person name="Bills G."/>
            <person name="Bluhm B."/>
            <person name="Cannon C."/>
            <person name="Castanera R."/>
            <person name="Culley D."/>
            <person name="Daum C."/>
            <person name="Ezra D."/>
            <person name="Gonzalez J."/>
            <person name="Henrissat B."/>
            <person name="Kuo A."/>
            <person name="Liang C."/>
            <person name="Lipzen A."/>
            <person name="Lutzoni F."/>
            <person name="Magnuson J."/>
            <person name="Mondo S."/>
            <person name="Nolan M."/>
            <person name="Ohm R."/>
            <person name="Pangilinan J."/>
            <person name="Park H.-J."/>
            <person name="Ramirez L."/>
            <person name="Alfaro M."/>
            <person name="Sun H."/>
            <person name="Tritt A."/>
            <person name="Yoshinaga Y."/>
            <person name="Zwiers L.-H."/>
            <person name="Turgeon B."/>
            <person name="Goodwin S."/>
            <person name="Spatafora J."/>
            <person name="Crous P."/>
            <person name="Grigoriev I."/>
        </authorList>
    </citation>
    <scope>NUCLEOTIDE SEQUENCE</scope>
    <source>
        <strain evidence="8">CBS 115976</strain>
    </source>
</reference>
<dbReference type="GO" id="GO:0006888">
    <property type="term" value="P:endoplasmic reticulum to Golgi vesicle-mediated transport"/>
    <property type="evidence" value="ECO:0007669"/>
    <property type="project" value="TreeGrafter"/>
</dbReference>
<dbReference type="PANTHER" id="PTHR10013:SF0">
    <property type="entry name" value="GENERAL VESICULAR TRANSPORT FACTOR P115"/>
    <property type="match status" value="1"/>
</dbReference>
<dbReference type="GO" id="GO:0048211">
    <property type="term" value="P:Golgi vesicle docking"/>
    <property type="evidence" value="ECO:0007669"/>
    <property type="project" value="TreeGrafter"/>
</dbReference>
<keyword evidence="3 4" id="KW-0175">Coiled coil</keyword>
<feature type="region of interest" description="Disordered" evidence="5">
    <location>
        <begin position="871"/>
        <end position="926"/>
    </location>
</feature>
<dbReference type="Gene3D" id="1.25.10.10">
    <property type="entry name" value="Leucine-rich Repeat Variant"/>
    <property type="match status" value="1"/>
</dbReference>
<dbReference type="SUPFAM" id="SSF48371">
    <property type="entry name" value="ARM repeat"/>
    <property type="match status" value="1"/>
</dbReference>
<dbReference type="FunFam" id="1.25.10.10:FF:000296">
    <property type="entry name" value="Related to transport protein USO1"/>
    <property type="match status" value="1"/>
</dbReference>
<dbReference type="EMBL" id="MU004230">
    <property type="protein sequence ID" value="KAF2674337.1"/>
    <property type="molecule type" value="Genomic_DNA"/>
</dbReference>
<evidence type="ECO:0000256" key="2">
    <source>
        <dbReference type="ARBA" id="ARBA00023034"/>
    </source>
</evidence>
<keyword evidence="9" id="KW-1185">Reference proteome</keyword>
<dbReference type="GO" id="GO:0012507">
    <property type="term" value="C:ER to Golgi transport vesicle membrane"/>
    <property type="evidence" value="ECO:0007669"/>
    <property type="project" value="TreeGrafter"/>
</dbReference>